<dbReference type="PANTHER" id="PTHR22603">
    <property type="entry name" value="CHOLINE/ETHANOALAMINE KINASE"/>
    <property type="match status" value="1"/>
</dbReference>
<dbReference type="InterPro" id="IPR011009">
    <property type="entry name" value="Kinase-like_dom_sf"/>
</dbReference>
<evidence type="ECO:0000313" key="3">
    <source>
        <dbReference type="EMBL" id="KAF0924283.1"/>
    </source>
</evidence>
<protein>
    <recommendedName>
        <fullName evidence="5">Choline kinase N-terminal domain-containing protein</fullName>
    </recommendedName>
</protein>
<gene>
    <name evidence="3" type="ORF">E2562_009986</name>
</gene>
<keyword evidence="4" id="KW-1185">Reference proteome</keyword>
<accession>A0A6G1EJZ9</accession>
<proteinExistence type="inferred from homology"/>
<dbReference type="Pfam" id="PF01633">
    <property type="entry name" value="Choline_kinase"/>
    <property type="match status" value="1"/>
</dbReference>
<dbReference type="Gene3D" id="3.90.1200.10">
    <property type="match status" value="1"/>
</dbReference>
<dbReference type="AlphaFoldDB" id="A0A6G1EJZ9"/>
<evidence type="ECO:0000256" key="1">
    <source>
        <dbReference type="ARBA" id="ARBA00038211"/>
    </source>
</evidence>
<evidence type="ECO:0000256" key="2">
    <source>
        <dbReference type="SAM" id="MobiDB-lite"/>
    </source>
</evidence>
<reference evidence="3 4" key="1">
    <citation type="submission" date="2019-11" db="EMBL/GenBank/DDBJ databases">
        <title>Whole genome sequence of Oryza granulata.</title>
        <authorList>
            <person name="Li W."/>
        </authorList>
    </citation>
    <scope>NUCLEOTIDE SEQUENCE [LARGE SCALE GENOMIC DNA]</scope>
    <source>
        <strain evidence="4">cv. Menghai</strain>
        <tissue evidence="3">Leaf</tissue>
    </source>
</reference>
<evidence type="ECO:0008006" key="5">
    <source>
        <dbReference type="Google" id="ProtNLM"/>
    </source>
</evidence>
<dbReference type="CDD" id="cd05157">
    <property type="entry name" value="ETNK_euk"/>
    <property type="match status" value="1"/>
</dbReference>
<dbReference type="GO" id="GO:0004103">
    <property type="term" value="F:choline kinase activity"/>
    <property type="evidence" value="ECO:0007669"/>
    <property type="project" value="TreeGrafter"/>
</dbReference>
<dbReference type="Proteomes" id="UP000479710">
    <property type="component" value="Unassembled WGS sequence"/>
</dbReference>
<dbReference type="GO" id="GO:0006646">
    <property type="term" value="P:phosphatidylethanolamine biosynthetic process"/>
    <property type="evidence" value="ECO:0007669"/>
    <property type="project" value="TreeGrafter"/>
</dbReference>
<dbReference type="GO" id="GO:0005737">
    <property type="term" value="C:cytoplasm"/>
    <property type="evidence" value="ECO:0007669"/>
    <property type="project" value="TreeGrafter"/>
</dbReference>
<evidence type="ECO:0000313" key="4">
    <source>
        <dbReference type="Proteomes" id="UP000479710"/>
    </source>
</evidence>
<comment type="similarity">
    <text evidence="1">Belongs to the choline/ethanolamine kinase family.</text>
</comment>
<sequence>MVANETSQKAEAASTAAAGGSSIPEEAQRLLHELAAGWDDVEDCRALEVVPLKGAMTNEVYQARWLLPARAPSTGEAAPAEAGRKVLVRVYGEGVEVFFDREVEVRTFECMSRHGHGPRLLGRFPNGRVEEFIHARTLSAADLRDPEISAIIASKLRQFHNLEMPGPKSVLIWDRLRNWLKTAKNLCPSNEAKEFCLDSIEKEITALENELSKDYQCIGFCHNDLQYGNIMIDEETKLLTIIDYEYASFGPVAYDIANHFCEMAADYHSERPHILNYTKYPDTDEQKQFVQSYLSSSGEEPDAEKVNNLIKSIEKYNLASHLVWGLWGIISEHVNDIDFDYMEYGRQRFEQYWLKKPAILNQVLSDVCT</sequence>
<dbReference type="OrthoDB" id="10267235at2759"/>
<dbReference type="Gene3D" id="3.30.200.20">
    <property type="entry name" value="Phosphorylase Kinase, domain 1"/>
    <property type="match status" value="1"/>
</dbReference>
<dbReference type="SUPFAM" id="SSF56112">
    <property type="entry name" value="Protein kinase-like (PK-like)"/>
    <property type="match status" value="1"/>
</dbReference>
<name>A0A6G1EJZ9_9ORYZ</name>
<feature type="region of interest" description="Disordered" evidence="2">
    <location>
        <begin position="1"/>
        <end position="22"/>
    </location>
</feature>
<organism evidence="3 4">
    <name type="scientific">Oryza meyeriana var. granulata</name>
    <dbReference type="NCBI Taxonomy" id="110450"/>
    <lineage>
        <taxon>Eukaryota</taxon>
        <taxon>Viridiplantae</taxon>
        <taxon>Streptophyta</taxon>
        <taxon>Embryophyta</taxon>
        <taxon>Tracheophyta</taxon>
        <taxon>Spermatophyta</taxon>
        <taxon>Magnoliopsida</taxon>
        <taxon>Liliopsida</taxon>
        <taxon>Poales</taxon>
        <taxon>Poaceae</taxon>
        <taxon>BOP clade</taxon>
        <taxon>Oryzoideae</taxon>
        <taxon>Oryzeae</taxon>
        <taxon>Oryzinae</taxon>
        <taxon>Oryza</taxon>
        <taxon>Oryza meyeriana</taxon>
    </lineage>
</organism>
<comment type="caution">
    <text evidence="3">The sequence shown here is derived from an EMBL/GenBank/DDBJ whole genome shotgun (WGS) entry which is preliminary data.</text>
</comment>
<dbReference type="GO" id="GO:0004305">
    <property type="term" value="F:ethanolamine kinase activity"/>
    <property type="evidence" value="ECO:0007669"/>
    <property type="project" value="TreeGrafter"/>
</dbReference>
<dbReference type="EMBL" id="SPHZ02000003">
    <property type="protein sequence ID" value="KAF0924283.1"/>
    <property type="molecule type" value="Genomic_DNA"/>
</dbReference>
<dbReference type="PANTHER" id="PTHR22603:SF93">
    <property type="entry name" value="RE24176P"/>
    <property type="match status" value="1"/>
</dbReference>